<comment type="caution">
    <text evidence="1">The sequence shown here is derived from an EMBL/GenBank/DDBJ whole genome shotgun (WGS) entry which is preliminary data.</text>
</comment>
<evidence type="ECO:0000313" key="2">
    <source>
        <dbReference type="Proteomes" id="UP000024635"/>
    </source>
</evidence>
<name>A0A016WSG3_9BILA</name>
<organism evidence="1 2">
    <name type="scientific">Ancylostoma ceylanicum</name>
    <dbReference type="NCBI Taxonomy" id="53326"/>
    <lineage>
        <taxon>Eukaryota</taxon>
        <taxon>Metazoa</taxon>
        <taxon>Ecdysozoa</taxon>
        <taxon>Nematoda</taxon>
        <taxon>Chromadorea</taxon>
        <taxon>Rhabditida</taxon>
        <taxon>Rhabditina</taxon>
        <taxon>Rhabditomorpha</taxon>
        <taxon>Strongyloidea</taxon>
        <taxon>Ancylostomatidae</taxon>
        <taxon>Ancylostomatinae</taxon>
        <taxon>Ancylostoma</taxon>
    </lineage>
</organism>
<protein>
    <submittedName>
        <fullName evidence="1">Uncharacterized protein</fullName>
    </submittedName>
</protein>
<keyword evidence="2" id="KW-1185">Reference proteome</keyword>
<dbReference type="EMBL" id="JARK01000149">
    <property type="protein sequence ID" value="EYC41963.1"/>
    <property type="molecule type" value="Genomic_DNA"/>
</dbReference>
<gene>
    <name evidence="1" type="primary">Acey_s0549.g3288</name>
    <name evidence="1" type="ORF">Y032_0549g3288</name>
</gene>
<dbReference type="Proteomes" id="UP000024635">
    <property type="component" value="Unassembled WGS sequence"/>
</dbReference>
<dbReference type="AlphaFoldDB" id="A0A016WSG3"/>
<accession>A0A016WSG3</accession>
<sequence length="105" mass="11917">MVKRTGTKMATDVDGNGEMPVWASKMIERFDSYSSCIQQSLTDTFDHVFSKLKDLQEAQALITSRLSELESKTSSFSPPHSQQNLLYSTMVKIRADSHRIDENSR</sequence>
<evidence type="ECO:0000313" key="1">
    <source>
        <dbReference type="EMBL" id="EYC41963.1"/>
    </source>
</evidence>
<dbReference type="OrthoDB" id="5857148at2759"/>
<proteinExistence type="predicted"/>
<reference evidence="2" key="1">
    <citation type="journal article" date="2015" name="Nat. Genet.">
        <title>The genome and transcriptome of the zoonotic hookworm Ancylostoma ceylanicum identify infection-specific gene families.</title>
        <authorList>
            <person name="Schwarz E.M."/>
            <person name="Hu Y."/>
            <person name="Antoshechkin I."/>
            <person name="Miller M.M."/>
            <person name="Sternberg P.W."/>
            <person name="Aroian R.V."/>
        </authorList>
    </citation>
    <scope>NUCLEOTIDE SEQUENCE</scope>
    <source>
        <strain evidence="2">HY135</strain>
    </source>
</reference>